<evidence type="ECO:0000256" key="15">
    <source>
        <dbReference type="RuleBase" id="RU364037"/>
    </source>
</evidence>
<feature type="binding site" evidence="14">
    <location>
        <position position="87"/>
    </location>
    <ligand>
        <name>Fe cation</name>
        <dbReference type="ChEBI" id="CHEBI:24875"/>
    </ligand>
</feature>
<evidence type="ECO:0000256" key="7">
    <source>
        <dbReference type="ARBA" id="ARBA00022491"/>
    </source>
</evidence>
<evidence type="ECO:0000256" key="14">
    <source>
        <dbReference type="PIRSR" id="PIRSR602481-2"/>
    </source>
</evidence>
<proteinExistence type="inferred from homology"/>
<comment type="similarity">
    <text evidence="3 15">Belongs to the Fur family.</text>
</comment>
<dbReference type="Pfam" id="PF01475">
    <property type="entry name" value="FUR"/>
    <property type="match status" value="1"/>
</dbReference>
<dbReference type="GO" id="GO:0003700">
    <property type="term" value="F:DNA-binding transcription factor activity"/>
    <property type="evidence" value="ECO:0007669"/>
    <property type="project" value="UniProtKB-UniRule"/>
</dbReference>
<name>A0A261VNC4_9BORD</name>
<dbReference type="GO" id="GO:0000976">
    <property type="term" value="F:transcription cis-regulatory region binding"/>
    <property type="evidence" value="ECO:0007669"/>
    <property type="project" value="TreeGrafter"/>
</dbReference>
<accession>A0A261VNC4</accession>
<dbReference type="AlphaFoldDB" id="A0A261VNC4"/>
<organism evidence="16 17">
    <name type="scientific">Bordetella genomosp. 2</name>
    <dbReference type="NCBI Taxonomy" id="1983456"/>
    <lineage>
        <taxon>Bacteria</taxon>
        <taxon>Pseudomonadati</taxon>
        <taxon>Pseudomonadota</taxon>
        <taxon>Betaproteobacteria</taxon>
        <taxon>Burkholderiales</taxon>
        <taxon>Alcaligenaceae</taxon>
        <taxon>Bordetella</taxon>
    </lineage>
</organism>
<keyword evidence="10 15" id="KW-0805">Transcription regulation</keyword>
<keyword evidence="12 15" id="KW-0804">Transcription</keyword>
<feature type="binding site" evidence="13">
    <location>
        <position position="131"/>
    </location>
    <ligand>
        <name>Zn(2+)</name>
        <dbReference type="ChEBI" id="CHEBI:29105"/>
    </ligand>
</feature>
<dbReference type="Gene3D" id="1.10.10.10">
    <property type="entry name" value="Winged helix-like DNA-binding domain superfamily/Winged helix DNA-binding domain"/>
    <property type="match status" value="1"/>
</dbReference>
<dbReference type="FunFam" id="1.10.10.10:FF:000007">
    <property type="entry name" value="Ferric uptake regulation protein"/>
    <property type="match status" value="1"/>
</dbReference>
<keyword evidence="7 15" id="KW-0678">Repressor</keyword>
<comment type="cofactor">
    <cofactor evidence="14">
        <name>Mn(2+)</name>
        <dbReference type="ChEBI" id="CHEBI:29035"/>
    </cofactor>
    <cofactor evidence="14">
        <name>Fe(2+)</name>
        <dbReference type="ChEBI" id="CHEBI:29033"/>
    </cofactor>
    <text evidence="14">Binds 1 Mn(2+) or Fe(2+) ion per subunit.</text>
</comment>
<keyword evidence="8 13" id="KW-0479">Metal-binding</keyword>
<dbReference type="CDD" id="cd07153">
    <property type="entry name" value="Fur_like"/>
    <property type="match status" value="1"/>
</dbReference>
<dbReference type="PANTHER" id="PTHR33202:SF2">
    <property type="entry name" value="FERRIC UPTAKE REGULATION PROTEIN"/>
    <property type="match status" value="1"/>
</dbReference>
<evidence type="ECO:0000256" key="4">
    <source>
        <dbReference type="ARBA" id="ARBA00011738"/>
    </source>
</evidence>
<evidence type="ECO:0000256" key="8">
    <source>
        <dbReference type="ARBA" id="ARBA00022723"/>
    </source>
</evidence>
<dbReference type="InterPro" id="IPR036388">
    <property type="entry name" value="WH-like_DNA-bd_sf"/>
</dbReference>
<dbReference type="InterPro" id="IPR043135">
    <property type="entry name" value="Fur_C"/>
</dbReference>
<dbReference type="SUPFAM" id="SSF46785">
    <property type="entry name" value="Winged helix' DNA-binding domain"/>
    <property type="match status" value="1"/>
</dbReference>
<keyword evidence="11 15" id="KW-0238">DNA-binding</keyword>
<evidence type="ECO:0000256" key="13">
    <source>
        <dbReference type="PIRSR" id="PIRSR602481-1"/>
    </source>
</evidence>
<feature type="binding site" evidence="13">
    <location>
        <position position="134"/>
    </location>
    <ligand>
        <name>Zn(2+)</name>
        <dbReference type="ChEBI" id="CHEBI:29105"/>
    </ligand>
</feature>
<evidence type="ECO:0000256" key="3">
    <source>
        <dbReference type="ARBA" id="ARBA00007957"/>
    </source>
</evidence>
<comment type="subunit">
    <text evidence="4 15">Homodimer.</text>
</comment>
<evidence type="ECO:0000256" key="5">
    <source>
        <dbReference type="ARBA" id="ARBA00020910"/>
    </source>
</evidence>
<protein>
    <recommendedName>
        <fullName evidence="5 15">Ferric uptake regulation protein</fullName>
    </recommendedName>
</protein>
<reference evidence="17" key="1">
    <citation type="submission" date="2017-05" db="EMBL/GenBank/DDBJ databases">
        <title>Complete and WGS of Bordetella genogroups.</title>
        <authorList>
            <person name="Spilker T."/>
            <person name="Lipuma J."/>
        </authorList>
    </citation>
    <scope>NUCLEOTIDE SEQUENCE [LARGE SCALE GENOMIC DNA]</scope>
    <source>
        <strain evidence="17">AU8256</strain>
    </source>
</reference>
<evidence type="ECO:0000256" key="11">
    <source>
        <dbReference type="ARBA" id="ARBA00023125"/>
    </source>
</evidence>
<evidence type="ECO:0000313" key="16">
    <source>
        <dbReference type="EMBL" id="OZI75638.1"/>
    </source>
</evidence>
<dbReference type="InterPro" id="IPR002481">
    <property type="entry name" value="FUR"/>
</dbReference>
<evidence type="ECO:0000256" key="1">
    <source>
        <dbReference type="ARBA" id="ARBA00002997"/>
    </source>
</evidence>
<keyword evidence="6 15" id="KW-0963">Cytoplasm</keyword>
<evidence type="ECO:0000256" key="12">
    <source>
        <dbReference type="ARBA" id="ARBA00023163"/>
    </source>
</evidence>
<comment type="caution">
    <text evidence="16">The sequence shown here is derived from an EMBL/GenBank/DDBJ whole genome shotgun (WGS) entry which is preliminary data.</text>
</comment>
<keyword evidence="17" id="KW-1185">Reference proteome</keyword>
<dbReference type="GO" id="GO:0008270">
    <property type="term" value="F:zinc ion binding"/>
    <property type="evidence" value="ECO:0007669"/>
    <property type="project" value="TreeGrafter"/>
</dbReference>
<dbReference type="Proteomes" id="UP000215633">
    <property type="component" value="Unassembled WGS sequence"/>
</dbReference>
<dbReference type="GO" id="GO:0045892">
    <property type="term" value="P:negative regulation of DNA-templated transcription"/>
    <property type="evidence" value="ECO:0007669"/>
    <property type="project" value="TreeGrafter"/>
</dbReference>
<evidence type="ECO:0000256" key="9">
    <source>
        <dbReference type="ARBA" id="ARBA00022833"/>
    </source>
</evidence>
<comment type="cofactor">
    <cofactor evidence="13">
        <name>Zn(2+)</name>
        <dbReference type="ChEBI" id="CHEBI:29105"/>
    </cofactor>
    <text evidence="13">Binds 1 zinc ion per subunit.</text>
</comment>
<dbReference type="RefSeq" id="WP_094806651.1">
    <property type="nucleotide sequence ID" value="NZ_NEVT01000006.1"/>
</dbReference>
<feature type="binding site" evidence="13">
    <location>
        <position position="94"/>
    </location>
    <ligand>
        <name>Zn(2+)</name>
        <dbReference type="ChEBI" id="CHEBI:29105"/>
    </ligand>
</feature>
<evidence type="ECO:0000256" key="2">
    <source>
        <dbReference type="ARBA" id="ARBA00004496"/>
    </source>
</evidence>
<comment type="subcellular location">
    <subcellularLocation>
        <location evidence="2 15">Cytoplasm</location>
    </subcellularLocation>
</comment>
<keyword evidence="14 15" id="KW-0408">Iron</keyword>
<evidence type="ECO:0000256" key="6">
    <source>
        <dbReference type="ARBA" id="ARBA00022490"/>
    </source>
</evidence>
<evidence type="ECO:0000256" key="10">
    <source>
        <dbReference type="ARBA" id="ARBA00023015"/>
    </source>
</evidence>
<evidence type="ECO:0000313" key="17">
    <source>
        <dbReference type="Proteomes" id="UP000215633"/>
    </source>
</evidence>
<dbReference type="Gene3D" id="3.30.1490.190">
    <property type="match status" value="1"/>
</dbReference>
<feature type="binding site" evidence="13">
    <location>
        <position position="91"/>
    </location>
    <ligand>
        <name>Zn(2+)</name>
        <dbReference type="ChEBI" id="CHEBI:29105"/>
    </ligand>
</feature>
<keyword evidence="9 13" id="KW-0862">Zinc</keyword>
<dbReference type="PANTHER" id="PTHR33202">
    <property type="entry name" value="ZINC UPTAKE REGULATION PROTEIN"/>
    <property type="match status" value="1"/>
</dbReference>
<dbReference type="GO" id="GO:1900705">
    <property type="term" value="P:negative regulation of siderophore biosynthetic process"/>
    <property type="evidence" value="ECO:0007669"/>
    <property type="project" value="TreeGrafter"/>
</dbReference>
<sequence length="146" mass="16003">MTDRNLRQAGMKTTLPRLKVLEVFDSHPDRHLSATDVYRLLMEQRVEIGLATVYRVLGQLTGAGVLSRIQVEPHGGLFELGSKARHDHLVCTRCGQVAESSDPAIAQQAERVARRHGFTLESYNLGLYGCCAACSGRPPAAKGVFE</sequence>
<dbReference type="EMBL" id="NEVT01000006">
    <property type="protein sequence ID" value="OZI75638.1"/>
    <property type="molecule type" value="Genomic_DNA"/>
</dbReference>
<dbReference type="GO" id="GO:0005829">
    <property type="term" value="C:cytosol"/>
    <property type="evidence" value="ECO:0007669"/>
    <property type="project" value="TreeGrafter"/>
</dbReference>
<comment type="function">
    <text evidence="1">Acts as a global negative controlling element, employing Fe(2+) as a cofactor to bind the operator of the repressed genes.</text>
</comment>
<gene>
    <name evidence="15" type="primary">fur</name>
    <name evidence="16" type="ORF">CAL24_10430</name>
</gene>
<dbReference type="InterPro" id="IPR036390">
    <property type="entry name" value="WH_DNA-bd_sf"/>
</dbReference>